<evidence type="ECO:0000256" key="1">
    <source>
        <dbReference type="SAM" id="MobiDB-lite"/>
    </source>
</evidence>
<reference evidence="2 3" key="1">
    <citation type="journal article" date="2021" name="BMC Genomics">
        <title>Datura genome reveals duplications of psychoactive alkaloid biosynthetic genes and high mutation rate following tissue culture.</title>
        <authorList>
            <person name="Rajewski A."/>
            <person name="Carter-House D."/>
            <person name="Stajich J."/>
            <person name="Litt A."/>
        </authorList>
    </citation>
    <scope>NUCLEOTIDE SEQUENCE [LARGE SCALE GENOMIC DNA]</scope>
    <source>
        <strain evidence="2">AR-01</strain>
    </source>
</reference>
<accession>A0ABS8SKN9</accession>
<comment type="caution">
    <text evidence="2">The sequence shown here is derived from an EMBL/GenBank/DDBJ whole genome shotgun (WGS) entry which is preliminary data.</text>
</comment>
<dbReference type="EMBL" id="JACEIK010000560">
    <property type="protein sequence ID" value="MCD7459084.1"/>
    <property type="molecule type" value="Genomic_DNA"/>
</dbReference>
<feature type="compositionally biased region" description="Polar residues" evidence="1">
    <location>
        <begin position="95"/>
        <end position="107"/>
    </location>
</feature>
<evidence type="ECO:0000313" key="2">
    <source>
        <dbReference type="EMBL" id="MCD7459084.1"/>
    </source>
</evidence>
<feature type="region of interest" description="Disordered" evidence="1">
    <location>
        <begin position="87"/>
        <end position="113"/>
    </location>
</feature>
<gene>
    <name evidence="2" type="ORF">HAX54_040046</name>
</gene>
<organism evidence="2 3">
    <name type="scientific">Datura stramonium</name>
    <name type="common">Jimsonweed</name>
    <name type="synonym">Common thornapple</name>
    <dbReference type="NCBI Taxonomy" id="4076"/>
    <lineage>
        <taxon>Eukaryota</taxon>
        <taxon>Viridiplantae</taxon>
        <taxon>Streptophyta</taxon>
        <taxon>Embryophyta</taxon>
        <taxon>Tracheophyta</taxon>
        <taxon>Spermatophyta</taxon>
        <taxon>Magnoliopsida</taxon>
        <taxon>eudicotyledons</taxon>
        <taxon>Gunneridae</taxon>
        <taxon>Pentapetalae</taxon>
        <taxon>asterids</taxon>
        <taxon>lamiids</taxon>
        <taxon>Solanales</taxon>
        <taxon>Solanaceae</taxon>
        <taxon>Solanoideae</taxon>
        <taxon>Datureae</taxon>
        <taxon>Datura</taxon>
    </lineage>
</organism>
<protein>
    <submittedName>
        <fullName evidence="2">Uncharacterized protein</fullName>
    </submittedName>
</protein>
<evidence type="ECO:0000313" key="3">
    <source>
        <dbReference type="Proteomes" id="UP000823775"/>
    </source>
</evidence>
<keyword evidence="3" id="KW-1185">Reference proteome</keyword>
<sequence length="113" mass="13035">MRSIKCICCNFESRVRSPILSYGHLRPKHVCTPNLWSYHRKKYGNLHGILFPFLRGLLFITPPDCEKPLREWEENASILRCARRLEDGDNIPTGRKTSSLLGTSPRTESFACE</sequence>
<dbReference type="Proteomes" id="UP000823775">
    <property type="component" value="Unassembled WGS sequence"/>
</dbReference>
<name>A0ABS8SKN9_DATST</name>
<proteinExistence type="predicted"/>